<dbReference type="Proteomes" id="UP000694397">
    <property type="component" value="Chromosome 1"/>
</dbReference>
<dbReference type="GO" id="GO:0045944">
    <property type="term" value="P:positive regulation of transcription by RNA polymerase II"/>
    <property type="evidence" value="ECO:0007669"/>
    <property type="project" value="TreeGrafter"/>
</dbReference>
<dbReference type="Pfam" id="PF00076">
    <property type="entry name" value="RRM_1"/>
    <property type="match status" value="1"/>
</dbReference>
<evidence type="ECO:0000256" key="3">
    <source>
        <dbReference type="ARBA" id="ARBA00022884"/>
    </source>
</evidence>
<dbReference type="InterPro" id="IPR000504">
    <property type="entry name" value="RRM_dom"/>
</dbReference>
<dbReference type="RefSeq" id="XP_029109645.1">
    <property type="nucleotide sequence ID" value="XM_029253812.1"/>
</dbReference>
<dbReference type="GO" id="GO:0005634">
    <property type="term" value="C:nucleus"/>
    <property type="evidence" value="ECO:0007669"/>
    <property type="project" value="UniProtKB-SubCell"/>
</dbReference>
<dbReference type="PROSITE" id="PS50102">
    <property type="entry name" value="RRM"/>
    <property type="match status" value="1"/>
</dbReference>
<accession>A0A8C9V6J4</accession>
<feature type="compositionally biased region" description="Pro residues" evidence="9">
    <location>
        <begin position="497"/>
        <end position="508"/>
    </location>
</feature>
<feature type="region of interest" description="Disordered" evidence="9">
    <location>
        <begin position="102"/>
        <end position="178"/>
    </location>
</feature>
<evidence type="ECO:0000313" key="11">
    <source>
        <dbReference type="Ensembl" id="ENSSFOP00015029938.2"/>
    </source>
</evidence>
<keyword evidence="3 8" id="KW-0694">RNA-binding</keyword>
<evidence type="ECO:0000313" key="12">
    <source>
        <dbReference type="Proteomes" id="UP000694397"/>
    </source>
</evidence>
<feature type="compositionally biased region" description="Low complexity" evidence="9">
    <location>
        <begin position="877"/>
        <end position="894"/>
    </location>
</feature>
<dbReference type="InterPro" id="IPR034605">
    <property type="entry name" value="PGC-1"/>
</dbReference>
<gene>
    <name evidence="11" type="primary">LOC108930190</name>
</gene>
<feature type="compositionally biased region" description="Low complexity" evidence="9">
    <location>
        <begin position="1060"/>
        <end position="1072"/>
    </location>
</feature>
<protein>
    <submittedName>
        <fullName evidence="11">PPARG related coactivator 1</fullName>
    </submittedName>
</protein>
<feature type="compositionally biased region" description="Basic and acidic residues" evidence="9">
    <location>
        <begin position="511"/>
        <end position="521"/>
    </location>
</feature>
<dbReference type="Ensembl" id="ENSSFOT00015030278.2">
    <property type="protein sequence ID" value="ENSSFOP00015029938.2"/>
    <property type="gene ID" value="ENSSFOG00015019225.2"/>
</dbReference>
<dbReference type="InterPro" id="IPR012677">
    <property type="entry name" value="Nucleotide-bd_a/b_plait_sf"/>
</dbReference>
<feature type="compositionally biased region" description="Low complexity" evidence="9">
    <location>
        <begin position="609"/>
        <end position="619"/>
    </location>
</feature>
<evidence type="ECO:0000256" key="8">
    <source>
        <dbReference type="PROSITE-ProRule" id="PRU00176"/>
    </source>
</evidence>
<keyword evidence="7" id="KW-0539">Nucleus</keyword>
<feature type="compositionally biased region" description="Basic residues" evidence="9">
    <location>
        <begin position="1022"/>
        <end position="1032"/>
    </location>
</feature>
<evidence type="ECO:0000256" key="9">
    <source>
        <dbReference type="SAM" id="MobiDB-lite"/>
    </source>
</evidence>
<reference evidence="11" key="3">
    <citation type="submission" date="2025-09" db="UniProtKB">
        <authorList>
            <consortium name="Ensembl"/>
        </authorList>
    </citation>
    <scope>IDENTIFICATION</scope>
</reference>
<feature type="compositionally biased region" description="Low complexity" evidence="9">
    <location>
        <begin position="702"/>
        <end position="719"/>
    </location>
</feature>
<keyword evidence="5" id="KW-0010">Activator</keyword>
<dbReference type="GeneID" id="108930190"/>
<name>A0A8C9V6J4_SCLFO</name>
<feature type="domain" description="RRM" evidence="10">
    <location>
        <begin position="1131"/>
        <end position="1208"/>
    </location>
</feature>
<reference evidence="11" key="2">
    <citation type="submission" date="2025-08" db="UniProtKB">
        <authorList>
            <consortium name="Ensembl"/>
        </authorList>
    </citation>
    <scope>IDENTIFICATION</scope>
</reference>
<evidence type="ECO:0000256" key="7">
    <source>
        <dbReference type="ARBA" id="ARBA00023242"/>
    </source>
</evidence>
<feature type="compositionally biased region" description="Low complexity" evidence="9">
    <location>
        <begin position="566"/>
        <end position="579"/>
    </location>
</feature>
<reference evidence="11 12" key="1">
    <citation type="submission" date="2019-04" db="EMBL/GenBank/DDBJ databases">
        <authorList>
            <consortium name="Wellcome Sanger Institute Data Sharing"/>
        </authorList>
    </citation>
    <scope>NUCLEOTIDE SEQUENCE [LARGE SCALE GENOMIC DNA]</scope>
</reference>
<evidence type="ECO:0000256" key="6">
    <source>
        <dbReference type="ARBA" id="ARBA00023163"/>
    </source>
</evidence>
<dbReference type="GO" id="GO:0003712">
    <property type="term" value="F:transcription coregulator activity"/>
    <property type="evidence" value="ECO:0007669"/>
    <property type="project" value="InterPro"/>
</dbReference>
<evidence type="ECO:0000256" key="2">
    <source>
        <dbReference type="ARBA" id="ARBA00022553"/>
    </source>
</evidence>
<feature type="region of interest" description="Disordered" evidence="9">
    <location>
        <begin position="566"/>
        <end position="731"/>
    </location>
</feature>
<dbReference type="PANTHER" id="PTHR15528:SF5">
    <property type="entry name" value="PEROXISOME PROLIFERATOR-ACTIVATED RECEPTOR GAMMA COACTIVATOR-RELATED PROTEIN 1"/>
    <property type="match status" value="1"/>
</dbReference>
<keyword evidence="6" id="KW-0804">Transcription</keyword>
<evidence type="ECO:0000259" key="10">
    <source>
        <dbReference type="PROSITE" id="PS50102"/>
    </source>
</evidence>
<feature type="region of interest" description="Disordered" evidence="9">
    <location>
        <begin position="294"/>
        <end position="553"/>
    </location>
</feature>
<dbReference type="KEGG" id="sfm:108930190"/>
<comment type="subcellular location">
    <subcellularLocation>
        <location evidence="1">Nucleus</location>
    </subcellularLocation>
</comment>
<feature type="compositionally biased region" description="Low complexity" evidence="9">
    <location>
        <begin position="1033"/>
        <end position="1051"/>
    </location>
</feature>
<dbReference type="AlphaFoldDB" id="A0A8C9V6J4"/>
<dbReference type="InterPro" id="IPR035979">
    <property type="entry name" value="RBD_domain_sf"/>
</dbReference>
<feature type="region of interest" description="Disordered" evidence="9">
    <location>
        <begin position="815"/>
        <end position="849"/>
    </location>
</feature>
<feature type="compositionally biased region" description="Basic residues" evidence="9">
    <location>
        <begin position="327"/>
        <end position="338"/>
    </location>
</feature>
<evidence type="ECO:0000256" key="5">
    <source>
        <dbReference type="ARBA" id="ARBA00023159"/>
    </source>
</evidence>
<dbReference type="Gene3D" id="3.30.70.330">
    <property type="match status" value="1"/>
</dbReference>
<keyword evidence="2" id="KW-0597">Phosphoprotein</keyword>
<keyword evidence="4" id="KW-0805">Transcription regulation</keyword>
<feature type="compositionally biased region" description="Basic residues" evidence="9">
    <location>
        <begin position="979"/>
        <end position="988"/>
    </location>
</feature>
<keyword evidence="12" id="KW-1185">Reference proteome</keyword>
<feature type="region of interest" description="Disordered" evidence="9">
    <location>
        <begin position="862"/>
        <end position="1104"/>
    </location>
</feature>
<dbReference type="PANTHER" id="PTHR15528">
    <property type="entry name" value="PEROXISOME PROLIFERATOR ACTIVATED RECEPTOR GAMMA COACTIVATOR 1 PGC-1 -RELATED"/>
    <property type="match status" value="1"/>
</dbReference>
<sequence length="1251" mass="134997">MAARWGAADETLSAGTAEYFSAFGPDQGVFTGNVSDDLSLNHHLDAGETLDSLHACLDSSILSIFEDPAVTGEGKGRIDDESEASLLTALTEILDNVDGENLSPFDTLPDPEFFSGQKGRETSPLRRLLNLTRSPPEKEPVCIPKTASPSSGKAARPLSRPLNAPLQRSDGEEEDDLELSSLVQGSEGETLFPSLDMMELDNLLTAEQASDHITTMSLGDLVKHMHPYCLAVSLELDDADGEAVLPEGGIVLEVVDRGEQGEPILAVAATLPGNAVLPVRQQATSAEAEIPGAKALEEQGPGFGPVAEEEDGEASEERPKQPMLKKSLSRRRKKRKSKASAATAKKQVPGSEPAARVAESPVPKDAALQPVESSRVTRKKKKVTFAPVLASVLNTSVEDPAPPTNSESPAGSEDVALEQPVSRIQREVESAPGVPSSFVGPVSDSQPADARQELAAPQQEGAKPKSLSLQQYRLLRQQKKLAPVERPEGGGTKWPSLPEPPKELPPIPCLLERKALQDPRRATAHVTSRAMPDNASVWQPKGSRVPPTPEALLVPPMSVVVRSKPSVVPAPVSKPAGAPQPVQSKPVGNPAVESPPHSSPPAVSPAAPPQNAAPVTPAVQSAHPPEQHPGCSPEFSSVHPEQPAKLLPTEPRRLPVTPTATNAPRWQHPEPPAQKKAPVLVEDAPPASRTASQPEIRVQPDPAANTPAQRRPQRAPQQNILVRPAEKSPMEKLVRSFTSEIGIEASDLTSLLEQFEETQAKEEHTVPEVCAKAAAVGNSGKPAERAIFPELASTAGLTPPATPPHQTWKPLAPVALLGKPKPSPSKAIQIINPRPLPPSKIRGKTLPPAAFGAPARLPMFVDHDYCLPPEGQAANEQDPSSDAKQQQQQQASAAVLQPLGGNTAPQHSATVGLTSQPLDHRTQPEAKGTIDGSVLLSPDTSPCRTEANPAPSEDEQDRSRGTLCVLERSASPPVQERGRTRRRYRARSPRSSSSSSGSGSRSCSSSGSQSRSRSSSRSSSPPRKRFRSRSRSCHSASSSSFSSRSSSGSPSCSPPRRRQGSYSSSRSGSWSRSRSRSPRWHGRSRSRSRSPRWRGRSRSPSCRRNHCYESRERLQNQEAKDRKLKAIEERRVVYVGRIRGGMTRKELKERFSLYGEIEDCTLHFREHGDNYGFVTYYKTKDAFDAIEHGSKLRQCNELPFDLCFGGRRQFCKSTYADLDSSREYEPAPAKSKFGALDFDTLLKQAQKSLKR</sequence>
<organism evidence="11 12">
    <name type="scientific">Scleropages formosus</name>
    <name type="common">Asian bonytongue</name>
    <name type="synonym">Osteoglossum formosum</name>
    <dbReference type="NCBI Taxonomy" id="113540"/>
    <lineage>
        <taxon>Eukaryota</taxon>
        <taxon>Metazoa</taxon>
        <taxon>Chordata</taxon>
        <taxon>Craniata</taxon>
        <taxon>Vertebrata</taxon>
        <taxon>Euteleostomi</taxon>
        <taxon>Actinopterygii</taxon>
        <taxon>Neopterygii</taxon>
        <taxon>Teleostei</taxon>
        <taxon>Osteoglossocephala</taxon>
        <taxon>Osteoglossomorpha</taxon>
        <taxon>Osteoglossiformes</taxon>
        <taxon>Osteoglossidae</taxon>
        <taxon>Scleropages</taxon>
    </lineage>
</organism>
<feature type="compositionally biased region" description="Basic residues" evidence="9">
    <location>
        <begin position="1073"/>
        <end position="1104"/>
    </location>
</feature>
<dbReference type="GeneTree" id="ENSGT00950000183137"/>
<dbReference type="GO" id="GO:0003723">
    <property type="term" value="F:RNA binding"/>
    <property type="evidence" value="ECO:0007669"/>
    <property type="project" value="UniProtKB-UniRule"/>
</dbReference>
<dbReference type="SMART" id="SM00360">
    <property type="entry name" value="RRM"/>
    <property type="match status" value="1"/>
</dbReference>
<proteinExistence type="predicted"/>
<feature type="compositionally biased region" description="Polar residues" evidence="9">
    <location>
        <begin position="903"/>
        <end position="917"/>
    </location>
</feature>
<feature type="compositionally biased region" description="Low complexity" evidence="9">
    <location>
        <begin position="465"/>
        <end position="475"/>
    </location>
</feature>
<dbReference type="OrthoDB" id="10047851at2759"/>
<evidence type="ECO:0000256" key="4">
    <source>
        <dbReference type="ARBA" id="ARBA00023015"/>
    </source>
</evidence>
<feature type="compositionally biased region" description="Pro residues" evidence="9">
    <location>
        <begin position="597"/>
        <end position="608"/>
    </location>
</feature>
<dbReference type="SUPFAM" id="SSF54928">
    <property type="entry name" value="RNA-binding domain, RBD"/>
    <property type="match status" value="1"/>
</dbReference>
<feature type="compositionally biased region" description="Low complexity" evidence="9">
    <location>
        <begin position="989"/>
        <end position="1021"/>
    </location>
</feature>
<evidence type="ECO:0000256" key="1">
    <source>
        <dbReference type="ARBA" id="ARBA00004123"/>
    </source>
</evidence>